<dbReference type="Proteomes" id="UP000321915">
    <property type="component" value="Segment"/>
</dbReference>
<dbReference type="GeneID" id="77936438"/>
<protein>
    <submittedName>
        <fullName evidence="1">Uncharacterized protein</fullName>
    </submittedName>
</protein>
<accession>A0A5B8WK25</accession>
<evidence type="ECO:0000313" key="1">
    <source>
        <dbReference type="EMBL" id="QED11566.1"/>
    </source>
</evidence>
<dbReference type="KEGG" id="vg:77936438"/>
<evidence type="ECO:0000313" key="2">
    <source>
        <dbReference type="Proteomes" id="UP000321915"/>
    </source>
</evidence>
<gene>
    <name evidence="1" type="primary">76</name>
    <name evidence="1" type="ORF">SEA_QUI_76</name>
</gene>
<dbReference type="EMBL" id="MN183282">
    <property type="protein sequence ID" value="QED11566.1"/>
    <property type="molecule type" value="Genomic_DNA"/>
</dbReference>
<sequence>MKKIALTITLQVKKIALTITRMYMDWFYSRPLIIFLLKGETLWI</sequence>
<organism evidence="1 2">
    <name type="scientific">Arthrobacter phage Qui</name>
    <dbReference type="NCBI Taxonomy" id="2603260"/>
    <lineage>
        <taxon>Viruses</taxon>
        <taxon>Duplodnaviria</taxon>
        <taxon>Heunggongvirae</taxon>
        <taxon>Uroviricota</taxon>
        <taxon>Caudoviricetes</taxon>
        <taxon>Quivirus</taxon>
        <taxon>Quivirus qui</taxon>
    </lineage>
</organism>
<proteinExistence type="predicted"/>
<dbReference type="RefSeq" id="YP_010660442.1">
    <property type="nucleotide sequence ID" value="NC_070877.1"/>
</dbReference>
<reference evidence="1 2" key="1">
    <citation type="submission" date="2019-07" db="EMBL/GenBank/DDBJ databases">
        <authorList>
            <person name="Abdullah A."/>
            <person name="Lima G.C."/>
            <person name="Cuneo C.K."/>
            <person name="Ennest D.C."/>
            <person name="Fritz K.J."/>
            <person name="Johnson B.T."/>
            <person name="Larson S.M."/>
            <person name="Lemunyete M.N."/>
            <person name="Murray M.B."/>
            <person name="Osmond D.E."/>
            <person name="Patras K.A."/>
            <person name="Ransibrahmanakul S."/>
            <person name="Simpson K.A."/>
            <person name="Thull B.S."/>
            <person name="Wetzel S."/>
            <person name="Bonilla J.A."/>
            <person name="Klyczek K."/>
            <person name="Garlena R.A."/>
            <person name="Russell D.A."/>
            <person name="Pope W.H."/>
            <person name="Jacobs-Sera D."/>
            <person name="Hatfull G.F."/>
        </authorList>
    </citation>
    <scope>NUCLEOTIDE SEQUENCE [LARGE SCALE GENOMIC DNA]</scope>
</reference>
<name>A0A5B8WK25_9CAUD</name>
<keyword evidence="2" id="KW-1185">Reference proteome</keyword>